<protein>
    <submittedName>
        <fullName evidence="2">DNA polymerase III alpha subunit</fullName>
    </submittedName>
</protein>
<gene>
    <name evidence="2" type="ORF">BDZ31_004708</name>
</gene>
<evidence type="ECO:0000313" key="2">
    <source>
        <dbReference type="EMBL" id="MBB4665087.1"/>
    </source>
</evidence>
<dbReference type="GO" id="GO:0003824">
    <property type="term" value="F:catalytic activity"/>
    <property type="evidence" value="ECO:0007669"/>
    <property type="project" value="InterPro"/>
</dbReference>
<keyword evidence="3" id="KW-1185">Reference proteome</keyword>
<evidence type="ECO:0000259" key="1">
    <source>
        <dbReference type="Pfam" id="PF02811"/>
    </source>
</evidence>
<accession>A0A840IJ19</accession>
<dbReference type="SUPFAM" id="SSF89550">
    <property type="entry name" value="PHP domain-like"/>
    <property type="match status" value="1"/>
</dbReference>
<feature type="domain" description="PHP" evidence="1">
    <location>
        <begin position="2"/>
        <end position="33"/>
    </location>
</feature>
<dbReference type="InterPro" id="IPR016195">
    <property type="entry name" value="Pol/histidinol_Pase-like"/>
</dbReference>
<comment type="caution">
    <text evidence="2">The sequence shown here is derived from an EMBL/GenBank/DDBJ whole genome shotgun (WGS) entry which is preliminary data.</text>
</comment>
<reference evidence="2 3" key="1">
    <citation type="submission" date="2020-08" db="EMBL/GenBank/DDBJ databases">
        <title>Genomic Encyclopedia of Archaeal and Bacterial Type Strains, Phase II (KMG-II): from individual species to whole genera.</title>
        <authorList>
            <person name="Goeker M."/>
        </authorList>
    </citation>
    <scope>NUCLEOTIDE SEQUENCE [LARGE SCALE GENOMIC DNA]</scope>
    <source>
        <strain evidence="2 3">DSM 23288</strain>
    </source>
</reference>
<dbReference type="InterPro" id="IPR004013">
    <property type="entry name" value="PHP_dom"/>
</dbReference>
<name>A0A840IJ19_9ACTN</name>
<dbReference type="AlphaFoldDB" id="A0A840IJ19"/>
<dbReference type="Proteomes" id="UP000585272">
    <property type="component" value="Unassembled WGS sequence"/>
</dbReference>
<dbReference type="Pfam" id="PF02811">
    <property type="entry name" value="PHP"/>
    <property type="match status" value="1"/>
</dbReference>
<proteinExistence type="predicted"/>
<organism evidence="2 3">
    <name type="scientific">Conexibacter arvalis</name>
    <dbReference type="NCBI Taxonomy" id="912552"/>
    <lineage>
        <taxon>Bacteria</taxon>
        <taxon>Bacillati</taxon>
        <taxon>Actinomycetota</taxon>
        <taxon>Thermoleophilia</taxon>
        <taxon>Solirubrobacterales</taxon>
        <taxon>Conexibacteraceae</taxon>
        <taxon>Conexibacter</taxon>
    </lineage>
</organism>
<dbReference type="Gene3D" id="3.20.20.140">
    <property type="entry name" value="Metal-dependent hydrolases"/>
    <property type="match status" value="1"/>
</dbReference>
<dbReference type="EMBL" id="JACHNU010000011">
    <property type="protein sequence ID" value="MBB4665087.1"/>
    <property type="molecule type" value="Genomic_DNA"/>
</dbReference>
<evidence type="ECO:0000313" key="3">
    <source>
        <dbReference type="Proteomes" id="UP000585272"/>
    </source>
</evidence>
<feature type="non-terminal residue" evidence="2">
    <location>
        <position position="33"/>
    </location>
</feature>
<sequence>MHLHVHSEYSLLDGACKIDALAARAAAFDQPAL</sequence>